<proteinExistence type="predicted"/>
<name>A0A6G0Y6E3_APHCR</name>
<gene>
    <name evidence="2" type="ORF">FWK35_00012764</name>
</gene>
<feature type="region of interest" description="Disordered" evidence="1">
    <location>
        <begin position="124"/>
        <end position="143"/>
    </location>
</feature>
<accession>A0A6G0Y6E3</accession>
<sequence>MNASKLARVPRSTLRKAIIDHEKIKGILPPPAPLASGPTVGDVAVTVEDVAAPVEDVLGPVEDVTVDVEDVADDVVEGVAPKAVIKNVIVFENGRARTVKREVKVHTRSAYSVPPIGIVYPLRTPASSSVDTPSSLSPPGRVY</sequence>
<dbReference type="AlphaFoldDB" id="A0A6G0Y6E3"/>
<evidence type="ECO:0000256" key="1">
    <source>
        <dbReference type="SAM" id="MobiDB-lite"/>
    </source>
</evidence>
<dbReference type="Proteomes" id="UP000478052">
    <property type="component" value="Unassembled WGS sequence"/>
</dbReference>
<reference evidence="2 3" key="1">
    <citation type="submission" date="2019-08" db="EMBL/GenBank/DDBJ databases">
        <title>Whole genome of Aphis craccivora.</title>
        <authorList>
            <person name="Voronova N.V."/>
            <person name="Shulinski R.S."/>
            <person name="Bandarenka Y.V."/>
            <person name="Zhorov D.G."/>
            <person name="Warner D."/>
        </authorList>
    </citation>
    <scope>NUCLEOTIDE SEQUENCE [LARGE SCALE GENOMIC DNA]</scope>
    <source>
        <strain evidence="2">180601</strain>
        <tissue evidence="2">Whole Body</tissue>
    </source>
</reference>
<evidence type="ECO:0000313" key="3">
    <source>
        <dbReference type="Proteomes" id="UP000478052"/>
    </source>
</evidence>
<dbReference type="EMBL" id="VUJU01005838">
    <property type="protein sequence ID" value="KAF0750112.1"/>
    <property type="molecule type" value="Genomic_DNA"/>
</dbReference>
<evidence type="ECO:0000313" key="2">
    <source>
        <dbReference type="EMBL" id="KAF0750112.1"/>
    </source>
</evidence>
<feature type="compositionally biased region" description="Low complexity" evidence="1">
    <location>
        <begin position="125"/>
        <end position="143"/>
    </location>
</feature>
<protein>
    <submittedName>
        <fullName evidence="2">Uncharacterized protein</fullName>
    </submittedName>
</protein>
<comment type="caution">
    <text evidence="2">The sequence shown here is derived from an EMBL/GenBank/DDBJ whole genome shotgun (WGS) entry which is preliminary data.</text>
</comment>
<keyword evidence="3" id="KW-1185">Reference proteome</keyword>
<organism evidence="2 3">
    <name type="scientific">Aphis craccivora</name>
    <name type="common">Cowpea aphid</name>
    <dbReference type="NCBI Taxonomy" id="307492"/>
    <lineage>
        <taxon>Eukaryota</taxon>
        <taxon>Metazoa</taxon>
        <taxon>Ecdysozoa</taxon>
        <taxon>Arthropoda</taxon>
        <taxon>Hexapoda</taxon>
        <taxon>Insecta</taxon>
        <taxon>Pterygota</taxon>
        <taxon>Neoptera</taxon>
        <taxon>Paraneoptera</taxon>
        <taxon>Hemiptera</taxon>
        <taxon>Sternorrhyncha</taxon>
        <taxon>Aphidomorpha</taxon>
        <taxon>Aphidoidea</taxon>
        <taxon>Aphididae</taxon>
        <taxon>Aphidini</taxon>
        <taxon>Aphis</taxon>
        <taxon>Aphis</taxon>
    </lineage>
</organism>